<dbReference type="SMART" id="SM00468">
    <property type="entry name" value="PreSET"/>
    <property type="match status" value="1"/>
</dbReference>
<evidence type="ECO:0000256" key="5">
    <source>
        <dbReference type="ARBA" id="ARBA00022691"/>
    </source>
</evidence>
<dbReference type="PROSITE" id="PS50280">
    <property type="entry name" value="SET"/>
    <property type="match status" value="1"/>
</dbReference>
<dbReference type="PANTHER" id="PTHR46307">
    <property type="entry name" value="G9A, ISOFORM B"/>
    <property type="match status" value="1"/>
</dbReference>
<evidence type="ECO:0000313" key="13">
    <source>
        <dbReference type="WBParaSite" id="scf7180000420112.g4755"/>
    </source>
</evidence>
<keyword evidence="4" id="KW-0489">Methyltransferase</keyword>
<comment type="subcellular location">
    <subcellularLocation>
        <location evidence="2">Chromosome</location>
    </subcellularLocation>
    <subcellularLocation>
        <location evidence="1">Membrane</location>
        <topology evidence="1">Multi-pass membrane protein</topology>
    </subcellularLocation>
</comment>
<keyword evidence="4" id="KW-0808">Transferase</keyword>
<dbReference type="Pfam" id="PF00856">
    <property type="entry name" value="SET"/>
    <property type="match status" value="1"/>
</dbReference>
<keyword evidence="8 10" id="KW-0472">Membrane</keyword>
<dbReference type="AlphaFoldDB" id="A0A915NT09"/>
<dbReference type="GO" id="GO:0008270">
    <property type="term" value="F:zinc ion binding"/>
    <property type="evidence" value="ECO:0007669"/>
    <property type="project" value="InterPro"/>
</dbReference>
<feature type="compositionally biased region" description="Polar residues" evidence="9">
    <location>
        <begin position="626"/>
        <end position="638"/>
    </location>
</feature>
<dbReference type="GO" id="GO:0000785">
    <property type="term" value="C:chromatin"/>
    <property type="evidence" value="ECO:0007669"/>
    <property type="project" value="TreeGrafter"/>
</dbReference>
<evidence type="ECO:0000256" key="1">
    <source>
        <dbReference type="ARBA" id="ARBA00004141"/>
    </source>
</evidence>
<dbReference type="InterPro" id="IPR043550">
    <property type="entry name" value="EHMT1/EHMT2"/>
</dbReference>
<evidence type="ECO:0000256" key="6">
    <source>
        <dbReference type="ARBA" id="ARBA00022692"/>
    </source>
</evidence>
<dbReference type="Gene3D" id="2.170.270.10">
    <property type="entry name" value="SET domain"/>
    <property type="match status" value="1"/>
</dbReference>
<evidence type="ECO:0000256" key="10">
    <source>
        <dbReference type="SAM" id="Phobius"/>
    </source>
</evidence>
<evidence type="ECO:0000256" key="4">
    <source>
        <dbReference type="ARBA" id="ARBA00022603"/>
    </source>
</evidence>
<feature type="region of interest" description="Disordered" evidence="9">
    <location>
        <begin position="626"/>
        <end position="668"/>
    </location>
</feature>
<evidence type="ECO:0000259" key="11">
    <source>
        <dbReference type="PROSITE" id="PS50280"/>
    </source>
</evidence>
<feature type="transmembrane region" description="Helical" evidence="10">
    <location>
        <begin position="561"/>
        <end position="580"/>
    </location>
</feature>
<feature type="transmembrane region" description="Helical" evidence="10">
    <location>
        <begin position="509"/>
        <end position="529"/>
    </location>
</feature>
<dbReference type="InterPro" id="IPR001214">
    <property type="entry name" value="SET_dom"/>
</dbReference>
<feature type="transmembrane region" description="Helical" evidence="10">
    <location>
        <begin position="404"/>
        <end position="425"/>
    </location>
</feature>
<keyword evidence="7 10" id="KW-1133">Transmembrane helix</keyword>
<dbReference type="InterPro" id="IPR007728">
    <property type="entry name" value="Pre-SET_dom"/>
</dbReference>
<evidence type="ECO:0000256" key="8">
    <source>
        <dbReference type="ARBA" id="ARBA00023136"/>
    </source>
</evidence>
<keyword evidence="12" id="KW-1185">Reference proteome</keyword>
<reference evidence="13" key="1">
    <citation type="submission" date="2022-11" db="UniProtKB">
        <authorList>
            <consortium name="WormBaseParasite"/>
        </authorList>
    </citation>
    <scope>IDENTIFICATION</scope>
</reference>
<evidence type="ECO:0000313" key="12">
    <source>
        <dbReference type="Proteomes" id="UP000887560"/>
    </source>
</evidence>
<accession>A0A915NT09</accession>
<feature type="transmembrane region" description="Helical" evidence="10">
    <location>
        <begin position="361"/>
        <end position="384"/>
    </location>
</feature>
<dbReference type="GO" id="GO:0016020">
    <property type="term" value="C:membrane"/>
    <property type="evidence" value="ECO:0007669"/>
    <property type="project" value="UniProtKB-SubCell"/>
</dbReference>
<sequence length="684" mass="77758">MIVKEDLSNGSASCKIPVVNVVDNSNFKERFLYVAENVEREDFEQKNLNGCDCIDVCLPGRCACIDNSTTRIYDHKIDLTNGVPNFYENIIYECDKNTCLGCKGKCHWRLTPEKFNLEVEVFKTPLAGWAVRSRQLIEAGTFIAEFVGEIVHHNSMAHRPIDYAYDLPLLDINKSANIYVDPHVYGNITRFLNHSCFENLHPFRYYSHHRDKSRISLGFFASRDIIPGDELTIDYGPEWWRGKIEESRKQNQVFFCCCDWVSCINPAPGKPQMNEKDAIKEMKSRIERNHAIFMKTATENLFSKMTSDSSNFWTFIAHAFNWIVTLILPQKIDGSCKNHSINFNDTPSAGEFISNLEGFQIVFLSVGSGLIFAILLLASIHWWYIFNYVCSCCCMVGMFCPRTALLVSSFGLLYFLLCLFVLVSLMRHLAGGRAALSNSLTEKGKVIDFRSPPFCCFLWCLPKARPSIVNLTKLEWIVLQAPIVRVFIVFGQVVVVAEARENAYNWLQFFDLATFASLLLAIFGVHTLARLTSEELSCYGFGGIFRVVDLGLFLFTAQQPFIFQNILLRFGVIRCGVVLSPQENARFICNFAIICELFLLSLFSTFWVSPHRNNLFDQYIRRRTNSTSPHRSRTSSLRSVKESRIDEAETPTTTINNGRSLNGNTQISGAATTTTQTTVLLDLD</sequence>
<protein>
    <submittedName>
        <fullName evidence="13">SET domain-containing protein</fullName>
    </submittedName>
</protein>
<dbReference type="SMART" id="SM00317">
    <property type="entry name" value="SET"/>
    <property type="match status" value="1"/>
</dbReference>
<dbReference type="PANTHER" id="PTHR46307:SF4">
    <property type="entry name" value="G9A, ISOFORM B"/>
    <property type="match status" value="1"/>
</dbReference>
<feature type="transmembrane region" description="Helical" evidence="10">
    <location>
        <begin position="476"/>
        <end position="497"/>
    </location>
</feature>
<dbReference type="InterPro" id="IPR005178">
    <property type="entry name" value="Ostalpha/TMEM184C"/>
</dbReference>
<dbReference type="GO" id="GO:0046974">
    <property type="term" value="F:histone H3K9 methyltransferase activity"/>
    <property type="evidence" value="ECO:0007669"/>
    <property type="project" value="TreeGrafter"/>
</dbReference>
<dbReference type="Pfam" id="PF05033">
    <property type="entry name" value="Pre-SET"/>
    <property type="match status" value="1"/>
</dbReference>
<feature type="compositionally biased region" description="Polar residues" evidence="9">
    <location>
        <begin position="650"/>
        <end position="668"/>
    </location>
</feature>
<dbReference type="GO" id="GO:0000122">
    <property type="term" value="P:negative regulation of transcription by RNA polymerase II"/>
    <property type="evidence" value="ECO:0007669"/>
    <property type="project" value="TreeGrafter"/>
</dbReference>
<evidence type="ECO:0000256" key="7">
    <source>
        <dbReference type="ARBA" id="ARBA00022989"/>
    </source>
</evidence>
<dbReference type="InterPro" id="IPR046341">
    <property type="entry name" value="SET_dom_sf"/>
</dbReference>
<name>A0A915NT09_9BILA</name>
<dbReference type="Pfam" id="PF03619">
    <property type="entry name" value="Solute_trans_a"/>
    <property type="match status" value="1"/>
</dbReference>
<dbReference type="GO" id="GO:0005634">
    <property type="term" value="C:nucleus"/>
    <property type="evidence" value="ECO:0007669"/>
    <property type="project" value="InterPro"/>
</dbReference>
<feature type="domain" description="SET" evidence="11">
    <location>
        <begin position="117"/>
        <end position="236"/>
    </location>
</feature>
<evidence type="ECO:0000256" key="3">
    <source>
        <dbReference type="ARBA" id="ARBA00022454"/>
    </source>
</evidence>
<dbReference type="Proteomes" id="UP000887560">
    <property type="component" value="Unplaced"/>
</dbReference>
<dbReference type="GO" id="GO:0002039">
    <property type="term" value="F:p53 binding"/>
    <property type="evidence" value="ECO:0007669"/>
    <property type="project" value="InterPro"/>
</dbReference>
<keyword evidence="3" id="KW-0158">Chromosome</keyword>
<proteinExistence type="predicted"/>
<organism evidence="12 13">
    <name type="scientific">Meloidogyne floridensis</name>
    <dbReference type="NCBI Taxonomy" id="298350"/>
    <lineage>
        <taxon>Eukaryota</taxon>
        <taxon>Metazoa</taxon>
        <taxon>Ecdysozoa</taxon>
        <taxon>Nematoda</taxon>
        <taxon>Chromadorea</taxon>
        <taxon>Rhabditida</taxon>
        <taxon>Tylenchina</taxon>
        <taxon>Tylenchomorpha</taxon>
        <taxon>Tylenchoidea</taxon>
        <taxon>Meloidogynidae</taxon>
        <taxon>Meloidogyninae</taxon>
        <taxon>Meloidogyne</taxon>
    </lineage>
</organism>
<keyword evidence="6 10" id="KW-0812">Transmembrane</keyword>
<evidence type="ECO:0000256" key="9">
    <source>
        <dbReference type="SAM" id="MobiDB-lite"/>
    </source>
</evidence>
<dbReference type="SUPFAM" id="SSF82199">
    <property type="entry name" value="SET domain"/>
    <property type="match status" value="1"/>
</dbReference>
<keyword evidence="5" id="KW-0949">S-adenosyl-L-methionine</keyword>
<dbReference type="GO" id="GO:0032259">
    <property type="term" value="P:methylation"/>
    <property type="evidence" value="ECO:0007669"/>
    <property type="project" value="UniProtKB-KW"/>
</dbReference>
<evidence type="ECO:0000256" key="2">
    <source>
        <dbReference type="ARBA" id="ARBA00004286"/>
    </source>
</evidence>
<dbReference type="SMART" id="SM01417">
    <property type="entry name" value="Solute_trans_a"/>
    <property type="match status" value="1"/>
</dbReference>
<feature type="transmembrane region" description="Helical" evidence="10">
    <location>
        <begin position="587"/>
        <end position="608"/>
    </location>
</feature>
<dbReference type="WBParaSite" id="scf7180000420112.g4755">
    <property type="protein sequence ID" value="scf7180000420112.g4755"/>
    <property type="gene ID" value="scf7180000420112.g4755"/>
</dbReference>